<dbReference type="InParanoid" id="A0A2T2ZS22"/>
<dbReference type="GO" id="GO:0005759">
    <property type="term" value="C:mitochondrial matrix"/>
    <property type="evidence" value="ECO:0007669"/>
    <property type="project" value="UniProtKB-SubCell"/>
</dbReference>
<gene>
    <name evidence="6" type="ORF">BD289DRAFT_448583</name>
</gene>
<evidence type="ECO:0000313" key="7">
    <source>
        <dbReference type="Proteomes" id="UP000241462"/>
    </source>
</evidence>
<dbReference type="GO" id="GO:0006121">
    <property type="term" value="P:mitochondrial electron transport, succinate to ubiquinone"/>
    <property type="evidence" value="ECO:0007669"/>
    <property type="project" value="UniProtKB-UniRule"/>
</dbReference>
<reference evidence="6 7" key="1">
    <citation type="journal article" date="2018" name="Mycol. Prog.">
        <title>Coniella lustricola, a new species from submerged detritus.</title>
        <authorList>
            <person name="Raudabaugh D.B."/>
            <person name="Iturriaga T."/>
            <person name="Carver A."/>
            <person name="Mondo S."/>
            <person name="Pangilinan J."/>
            <person name="Lipzen A."/>
            <person name="He G."/>
            <person name="Amirebrahimi M."/>
            <person name="Grigoriev I.V."/>
            <person name="Miller A.N."/>
        </authorList>
    </citation>
    <scope>NUCLEOTIDE SEQUENCE [LARGE SCALE GENOMIC DNA]</scope>
    <source>
        <strain evidence="6 7">B22-T-1</strain>
    </source>
</reference>
<name>A0A2T2ZS22_9PEZI</name>
<evidence type="ECO:0000256" key="1">
    <source>
        <dbReference type="ARBA" id="ARBA00004305"/>
    </source>
</evidence>
<dbReference type="PANTHER" id="PTHR12469">
    <property type="entry name" value="PROTEIN EMI5 HOMOLOG, MITOCHONDRIAL"/>
    <property type="match status" value="1"/>
</dbReference>
<accession>A0A2T2ZS22</accession>
<dbReference type="STRING" id="2025994.A0A2T2ZS22"/>
<keyword evidence="3 4" id="KW-0143">Chaperone</keyword>
<comment type="subunit">
    <text evidence="4">Interacts with the flavoprotein subunit within the SDH catalytic dimer.</text>
</comment>
<dbReference type="SUPFAM" id="SSF109910">
    <property type="entry name" value="YgfY-like"/>
    <property type="match status" value="1"/>
</dbReference>
<dbReference type="OrthoDB" id="284292at2759"/>
<evidence type="ECO:0000256" key="4">
    <source>
        <dbReference type="HAMAP-Rule" id="MF_03057"/>
    </source>
</evidence>
<keyword evidence="2 4" id="KW-0496">Mitochondrion</keyword>
<dbReference type="AlphaFoldDB" id="A0A2T2ZS22"/>
<dbReference type="HAMAP" id="MF_03057">
    <property type="entry name" value="SDHAF2"/>
    <property type="match status" value="1"/>
</dbReference>
<keyword evidence="7" id="KW-1185">Reference proteome</keyword>
<evidence type="ECO:0000256" key="2">
    <source>
        <dbReference type="ARBA" id="ARBA00023128"/>
    </source>
</evidence>
<dbReference type="InterPro" id="IPR036714">
    <property type="entry name" value="SDH_sf"/>
</dbReference>
<dbReference type="Pfam" id="PF03937">
    <property type="entry name" value="Sdh5"/>
    <property type="match status" value="1"/>
</dbReference>
<dbReference type="GO" id="GO:0034553">
    <property type="term" value="P:mitochondrial respiratory chain complex II assembly"/>
    <property type="evidence" value="ECO:0007669"/>
    <property type="project" value="TreeGrafter"/>
</dbReference>
<comment type="function">
    <text evidence="4">Plays an essential role in the assembly of succinate dehydrogenase (SDH), an enzyme complex (also referred to as respiratory complex II) that is a component of both the tricarboxylic acid (TCA) cycle and the mitochondrial electron transport chain, and which couples the oxidation of succinate to fumarate with the reduction of ubiquinone (coenzyme Q) to ubiquinol. Required for flavinylation (covalent attachment of FAD) of the flavoprotein subunit of the SDH catalytic dimer.</text>
</comment>
<feature type="region of interest" description="Disordered" evidence="5">
    <location>
        <begin position="172"/>
        <end position="220"/>
    </location>
</feature>
<dbReference type="PANTHER" id="PTHR12469:SF2">
    <property type="entry name" value="SUCCINATE DEHYDROGENASE ASSEMBLY FACTOR 2, MITOCHONDRIAL"/>
    <property type="match status" value="1"/>
</dbReference>
<dbReference type="EMBL" id="KZ678863">
    <property type="protein sequence ID" value="PSR74479.1"/>
    <property type="molecule type" value="Genomic_DNA"/>
</dbReference>
<evidence type="ECO:0000256" key="5">
    <source>
        <dbReference type="SAM" id="MobiDB-lite"/>
    </source>
</evidence>
<feature type="compositionally biased region" description="Low complexity" evidence="5">
    <location>
        <begin position="187"/>
        <end position="200"/>
    </location>
</feature>
<dbReference type="GO" id="GO:0006099">
    <property type="term" value="P:tricarboxylic acid cycle"/>
    <property type="evidence" value="ECO:0007669"/>
    <property type="project" value="TreeGrafter"/>
</dbReference>
<dbReference type="InterPro" id="IPR028882">
    <property type="entry name" value="SDHAF2"/>
</dbReference>
<comment type="similarity">
    <text evidence="4">Belongs to the SDHAF2 family.</text>
</comment>
<protein>
    <recommendedName>
        <fullName evidence="4">Succinate dehydrogenase assembly factor 2, mitochondrial</fullName>
        <shortName evidence="4">SDH assembly factor 2</shortName>
        <shortName evidence="4">SDHAF2</shortName>
    </recommendedName>
</protein>
<evidence type="ECO:0000256" key="3">
    <source>
        <dbReference type="ARBA" id="ARBA00023186"/>
    </source>
</evidence>
<dbReference type="Proteomes" id="UP000241462">
    <property type="component" value="Unassembled WGS sequence"/>
</dbReference>
<dbReference type="InterPro" id="IPR005631">
    <property type="entry name" value="SDH"/>
</dbReference>
<proteinExistence type="inferred from homology"/>
<dbReference type="FunFam" id="1.10.150.250:FF:000002">
    <property type="entry name" value="Succinate dehydrogenase assembly factor 2, mitochondrial"/>
    <property type="match status" value="1"/>
</dbReference>
<sequence>MNPLVKGATRPMARRILRAATTTSSSTSTVAAATSSTRLITARWQTNNASGPFDPIVKGELGVGELEGAKFRIEPLRRTGEDATTMRARLTYQSRKRGTLESDLLLSTFAAQHLSTMPIAQMREYDLLLDENDWDIYYWATQTEQEAAAAASPSSASSPAGATMQAAGMQNSEPYLGTQGQGVPEPSSSNSSNNGVASQQQGGGDSRKTGPVAPAKGEWAQTVGTFKPAYRPVPARWKDSEILGLLRAHVKERSAAGVLGNGRERETAEGMAFMPALGARK</sequence>
<evidence type="ECO:0000313" key="6">
    <source>
        <dbReference type="EMBL" id="PSR74479.1"/>
    </source>
</evidence>
<organism evidence="6 7">
    <name type="scientific">Coniella lustricola</name>
    <dbReference type="NCBI Taxonomy" id="2025994"/>
    <lineage>
        <taxon>Eukaryota</taxon>
        <taxon>Fungi</taxon>
        <taxon>Dikarya</taxon>
        <taxon>Ascomycota</taxon>
        <taxon>Pezizomycotina</taxon>
        <taxon>Sordariomycetes</taxon>
        <taxon>Sordariomycetidae</taxon>
        <taxon>Diaporthales</taxon>
        <taxon>Schizoparmaceae</taxon>
        <taxon>Coniella</taxon>
    </lineage>
</organism>
<comment type="subcellular location">
    <subcellularLocation>
        <location evidence="1 4">Mitochondrion matrix</location>
    </subcellularLocation>
</comment>
<dbReference type="Gene3D" id="1.10.150.250">
    <property type="entry name" value="Flavinator of succinate dehydrogenase"/>
    <property type="match status" value="1"/>
</dbReference>